<keyword evidence="3" id="KW-0694">RNA-binding</keyword>
<dbReference type="Proteomes" id="UP000176791">
    <property type="component" value="Unassembled WGS sequence"/>
</dbReference>
<dbReference type="GO" id="GO:1990904">
    <property type="term" value="C:ribonucleoprotein complex"/>
    <property type="evidence" value="ECO:0007669"/>
    <property type="project" value="UniProtKB-KW"/>
</dbReference>
<dbReference type="GO" id="GO:0006412">
    <property type="term" value="P:translation"/>
    <property type="evidence" value="ECO:0007669"/>
    <property type="project" value="UniProtKB-UniRule"/>
</dbReference>
<dbReference type="SUPFAM" id="SSF54995">
    <property type="entry name" value="Ribosomal protein S6"/>
    <property type="match status" value="1"/>
</dbReference>
<accession>A0A1F5DNY2</accession>
<dbReference type="InterPro" id="IPR035980">
    <property type="entry name" value="Ribosomal_bS6_sf"/>
</dbReference>
<dbReference type="InterPro" id="IPR020814">
    <property type="entry name" value="Ribosomal_S6_plastid/chlpt"/>
</dbReference>
<dbReference type="Pfam" id="PF01250">
    <property type="entry name" value="Ribosomal_S6"/>
    <property type="match status" value="1"/>
</dbReference>
<keyword evidence="3" id="KW-0687">Ribonucleoprotein</keyword>
<dbReference type="PANTHER" id="PTHR21011">
    <property type="entry name" value="MITOCHONDRIAL 28S RIBOSOMAL PROTEIN S6"/>
    <property type="match status" value="1"/>
</dbReference>
<dbReference type="NCBIfam" id="TIGR00166">
    <property type="entry name" value="S6"/>
    <property type="match status" value="1"/>
</dbReference>
<dbReference type="GO" id="GO:0070181">
    <property type="term" value="F:small ribosomal subunit rRNA binding"/>
    <property type="evidence" value="ECO:0007669"/>
    <property type="project" value="TreeGrafter"/>
</dbReference>
<reference evidence="4 5" key="1">
    <citation type="journal article" date="2016" name="Nat. Commun.">
        <title>Thousands of microbial genomes shed light on interconnected biogeochemical processes in an aquifer system.</title>
        <authorList>
            <person name="Anantharaman K."/>
            <person name="Brown C.T."/>
            <person name="Hug L.A."/>
            <person name="Sharon I."/>
            <person name="Castelle C.J."/>
            <person name="Probst A.J."/>
            <person name="Thomas B.C."/>
            <person name="Singh A."/>
            <person name="Wilkins M.J."/>
            <person name="Karaoz U."/>
            <person name="Brodie E.L."/>
            <person name="Williams K.H."/>
            <person name="Hubbard S.S."/>
            <person name="Banfield J.F."/>
        </authorList>
    </citation>
    <scope>NUCLEOTIDE SEQUENCE [LARGE SCALE GENOMIC DNA]</scope>
</reference>
<dbReference type="Gene3D" id="3.30.70.60">
    <property type="match status" value="1"/>
</dbReference>
<dbReference type="PANTHER" id="PTHR21011:SF1">
    <property type="entry name" value="SMALL RIBOSOMAL SUBUNIT PROTEIN BS6M"/>
    <property type="match status" value="1"/>
</dbReference>
<dbReference type="HAMAP" id="MF_00360">
    <property type="entry name" value="Ribosomal_bS6"/>
    <property type="match status" value="1"/>
</dbReference>
<gene>
    <name evidence="3" type="primary">rpsF</name>
    <name evidence="4" type="ORF">A3E73_02605</name>
</gene>
<comment type="function">
    <text evidence="3">Binds together with bS18 to 16S ribosomal RNA.</text>
</comment>
<dbReference type="GO" id="GO:0005737">
    <property type="term" value="C:cytoplasm"/>
    <property type="evidence" value="ECO:0007669"/>
    <property type="project" value="UniProtKB-ARBA"/>
</dbReference>
<dbReference type="STRING" id="1797460.A3E73_02605"/>
<organism evidence="4 5">
    <name type="scientific">Candidatus Beckwithbacteria bacterium RIFCSPHIGHO2_12_FULL_47_17</name>
    <dbReference type="NCBI Taxonomy" id="1797460"/>
    <lineage>
        <taxon>Bacteria</taxon>
        <taxon>Candidatus Beckwithiibacteriota</taxon>
    </lineage>
</organism>
<dbReference type="GO" id="GO:0003735">
    <property type="term" value="F:structural constituent of ribosome"/>
    <property type="evidence" value="ECO:0007669"/>
    <property type="project" value="InterPro"/>
</dbReference>
<evidence type="ECO:0000256" key="1">
    <source>
        <dbReference type="ARBA" id="ARBA00009512"/>
    </source>
</evidence>
<comment type="similarity">
    <text evidence="1 3">Belongs to the bacterial ribosomal protein bS6 family.</text>
</comment>
<comment type="caution">
    <text evidence="4">The sequence shown here is derived from an EMBL/GenBank/DDBJ whole genome shotgun (WGS) entry which is preliminary data.</text>
</comment>
<dbReference type="EMBL" id="MEZN01000007">
    <property type="protein sequence ID" value="OGD56877.1"/>
    <property type="molecule type" value="Genomic_DNA"/>
</dbReference>
<name>A0A1F5DNY2_9BACT</name>
<keyword evidence="3" id="KW-0699">rRNA-binding</keyword>
<dbReference type="InterPro" id="IPR014717">
    <property type="entry name" value="Transl_elong_EF1B/ribsomal_bS6"/>
</dbReference>
<proteinExistence type="inferred from homology"/>
<keyword evidence="3 4" id="KW-0689">Ribosomal protein</keyword>
<protein>
    <recommendedName>
        <fullName evidence="2 3">Small ribosomal subunit protein bS6</fullName>
    </recommendedName>
</protein>
<dbReference type="AlphaFoldDB" id="A0A1F5DNY2"/>
<dbReference type="GO" id="GO:0005840">
    <property type="term" value="C:ribosome"/>
    <property type="evidence" value="ECO:0007669"/>
    <property type="project" value="UniProtKB-KW"/>
</dbReference>
<evidence type="ECO:0000256" key="2">
    <source>
        <dbReference type="ARBA" id="ARBA00035294"/>
    </source>
</evidence>
<evidence type="ECO:0000256" key="3">
    <source>
        <dbReference type="HAMAP-Rule" id="MF_00360"/>
    </source>
</evidence>
<evidence type="ECO:0000313" key="4">
    <source>
        <dbReference type="EMBL" id="OGD56877.1"/>
    </source>
</evidence>
<dbReference type="CDD" id="cd00473">
    <property type="entry name" value="bS6"/>
    <property type="match status" value="1"/>
</dbReference>
<sequence length="86" mass="9798">MSSYELTLVFREDTKDAQSQAKTLVAGIIKTTKVWGVRDLAYPIMGQKRGNYFHLELELEPNQVAPLDKTIRQNDAILRHLLISQA</sequence>
<evidence type="ECO:0000313" key="5">
    <source>
        <dbReference type="Proteomes" id="UP000176791"/>
    </source>
</evidence>
<dbReference type="InterPro" id="IPR000529">
    <property type="entry name" value="Ribosomal_bS6"/>
</dbReference>